<feature type="domain" description="G-protein coupled receptors family 1 profile" evidence="10">
    <location>
        <begin position="8"/>
        <end position="272"/>
    </location>
</feature>
<dbReference type="GO" id="GO:0004930">
    <property type="term" value="F:G protein-coupled receptor activity"/>
    <property type="evidence" value="ECO:0007669"/>
    <property type="project" value="UniProtKB-KW"/>
</dbReference>
<keyword evidence="2 8" id="KW-0812">Transmembrane</keyword>
<evidence type="ECO:0000259" key="10">
    <source>
        <dbReference type="PROSITE" id="PS50262"/>
    </source>
</evidence>
<evidence type="ECO:0000256" key="8">
    <source>
        <dbReference type="RuleBase" id="RU000688"/>
    </source>
</evidence>
<dbReference type="PhylomeDB" id="A7RXA7"/>
<keyword evidence="5 9" id="KW-0472">Membrane</keyword>
<evidence type="ECO:0000256" key="3">
    <source>
        <dbReference type="ARBA" id="ARBA00022989"/>
    </source>
</evidence>
<name>A7RXA7_NEMVE</name>
<evidence type="ECO:0000313" key="11">
    <source>
        <dbReference type="EMBL" id="EDO43930.1"/>
    </source>
</evidence>
<feature type="transmembrane region" description="Helical" evidence="9">
    <location>
        <begin position="109"/>
        <end position="132"/>
    </location>
</feature>
<dbReference type="PROSITE" id="PS00237">
    <property type="entry name" value="G_PROTEIN_RECEP_F1_1"/>
    <property type="match status" value="1"/>
</dbReference>
<dbReference type="InterPro" id="IPR017452">
    <property type="entry name" value="GPCR_Rhodpsn_7TM"/>
</dbReference>
<evidence type="ECO:0000313" key="12">
    <source>
        <dbReference type="Proteomes" id="UP000001593"/>
    </source>
</evidence>
<dbReference type="STRING" id="45351.A7RXA7"/>
<dbReference type="eggNOG" id="KOG3656">
    <property type="taxonomic scope" value="Eukaryota"/>
</dbReference>
<dbReference type="PRINTS" id="PR00237">
    <property type="entry name" value="GPCRRHODOPSN"/>
</dbReference>
<dbReference type="GO" id="GO:0016020">
    <property type="term" value="C:membrane"/>
    <property type="evidence" value="ECO:0007669"/>
    <property type="project" value="UniProtKB-SubCell"/>
</dbReference>
<dbReference type="InParanoid" id="A7RXA7"/>
<dbReference type="InterPro" id="IPR000276">
    <property type="entry name" value="GPCR_Rhodpsn"/>
</dbReference>
<organism evidence="11 12">
    <name type="scientific">Nematostella vectensis</name>
    <name type="common">Starlet sea anemone</name>
    <dbReference type="NCBI Taxonomy" id="45351"/>
    <lineage>
        <taxon>Eukaryota</taxon>
        <taxon>Metazoa</taxon>
        <taxon>Cnidaria</taxon>
        <taxon>Anthozoa</taxon>
        <taxon>Hexacorallia</taxon>
        <taxon>Actiniaria</taxon>
        <taxon>Edwardsiidae</taxon>
        <taxon>Nematostella</taxon>
    </lineage>
</organism>
<keyword evidence="7 8" id="KW-0807">Transducer</keyword>
<feature type="non-terminal residue" evidence="11">
    <location>
        <position position="1"/>
    </location>
</feature>
<gene>
    <name evidence="11" type="ORF">NEMVEDRAFT_v1g96584</name>
</gene>
<evidence type="ECO:0000256" key="6">
    <source>
        <dbReference type="ARBA" id="ARBA00023170"/>
    </source>
</evidence>
<dbReference type="OrthoDB" id="10053194at2759"/>
<accession>A7RXA7</accession>
<dbReference type="KEGG" id="nve:5515946"/>
<dbReference type="HOGENOM" id="CLU_009579_6_1_1"/>
<evidence type="ECO:0000256" key="9">
    <source>
        <dbReference type="SAM" id="Phobius"/>
    </source>
</evidence>
<sequence length="287" mass="32673">VLLVGLVGNAIVCTAVIRRKRMRTSINLFTFNLAFSDLIIIVIYVPSQIIALENCQRWVLGTFMCHVVYLVLPICVSTSIGSLLTISCDRYRAIVYPMKPKLTMNKVKIIIGLIWFVSALTALPLALVVTTFRPAPHVTYCTEFWRDASWGVLYWVAIFILQYLVPLIIIVSQAAVIAVKLRKSRIPMLSSSSETLYKKTLRTRIKQTRKITKMYIALVLLYAICLLPQHVVATFWYNFGDFMEYSPKTRDLIYQIVNIFPMANSALNAIAYGTLNKEFKGIFKIVL</sequence>
<dbReference type="Proteomes" id="UP000001593">
    <property type="component" value="Unassembled WGS sequence"/>
</dbReference>
<evidence type="ECO:0000256" key="4">
    <source>
        <dbReference type="ARBA" id="ARBA00023040"/>
    </source>
</evidence>
<proteinExistence type="inferred from homology"/>
<dbReference type="Pfam" id="PF00001">
    <property type="entry name" value="7tm_1"/>
    <property type="match status" value="1"/>
</dbReference>
<feature type="transmembrane region" description="Helical" evidence="9">
    <location>
        <begin position="252"/>
        <end position="275"/>
    </location>
</feature>
<dbReference type="PANTHER" id="PTHR45695:SF9">
    <property type="entry name" value="LEUCOKININ RECEPTOR"/>
    <property type="match status" value="1"/>
</dbReference>
<comment type="subcellular location">
    <subcellularLocation>
        <location evidence="1">Membrane</location>
        <topology evidence="1">Multi-pass membrane protein</topology>
    </subcellularLocation>
</comment>
<feature type="transmembrane region" description="Helical" evidence="9">
    <location>
        <begin position="152"/>
        <end position="179"/>
    </location>
</feature>
<feature type="non-terminal residue" evidence="11">
    <location>
        <position position="287"/>
    </location>
</feature>
<keyword evidence="3 9" id="KW-1133">Transmembrane helix</keyword>
<dbReference type="PANTHER" id="PTHR45695">
    <property type="entry name" value="LEUCOKININ RECEPTOR-RELATED"/>
    <property type="match status" value="1"/>
</dbReference>
<protein>
    <recommendedName>
        <fullName evidence="10">G-protein coupled receptors family 1 profile domain-containing protein</fullName>
    </recommendedName>
</protein>
<dbReference type="EMBL" id="DS469549">
    <property type="protein sequence ID" value="EDO43930.1"/>
    <property type="molecule type" value="Genomic_DNA"/>
</dbReference>
<comment type="similarity">
    <text evidence="8">Belongs to the G-protein coupled receptor 1 family.</text>
</comment>
<keyword evidence="4 8" id="KW-0297">G-protein coupled receptor</keyword>
<evidence type="ECO:0000256" key="2">
    <source>
        <dbReference type="ARBA" id="ARBA00022692"/>
    </source>
</evidence>
<keyword evidence="6 8" id="KW-0675">Receptor</keyword>
<evidence type="ECO:0000256" key="1">
    <source>
        <dbReference type="ARBA" id="ARBA00004141"/>
    </source>
</evidence>
<dbReference type="PROSITE" id="PS50262">
    <property type="entry name" value="G_PROTEIN_RECEP_F1_2"/>
    <property type="match status" value="1"/>
</dbReference>
<keyword evidence="12" id="KW-1185">Reference proteome</keyword>
<evidence type="ECO:0000256" key="5">
    <source>
        <dbReference type="ARBA" id="ARBA00023136"/>
    </source>
</evidence>
<dbReference type="SUPFAM" id="SSF81321">
    <property type="entry name" value="Family A G protein-coupled receptor-like"/>
    <property type="match status" value="1"/>
</dbReference>
<feature type="transmembrane region" description="Helical" evidence="9">
    <location>
        <begin position="28"/>
        <end position="47"/>
    </location>
</feature>
<reference evidence="11 12" key="1">
    <citation type="journal article" date="2007" name="Science">
        <title>Sea anemone genome reveals ancestral eumetazoan gene repertoire and genomic organization.</title>
        <authorList>
            <person name="Putnam N.H."/>
            <person name="Srivastava M."/>
            <person name="Hellsten U."/>
            <person name="Dirks B."/>
            <person name="Chapman J."/>
            <person name="Salamov A."/>
            <person name="Terry A."/>
            <person name="Shapiro H."/>
            <person name="Lindquist E."/>
            <person name="Kapitonov V.V."/>
            <person name="Jurka J."/>
            <person name="Genikhovich G."/>
            <person name="Grigoriev I.V."/>
            <person name="Lucas S.M."/>
            <person name="Steele R.E."/>
            <person name="Finnerty J.R."/>
            <person name="Technau U."/>
            <person name="Martindale M.Q."/>
            <person name="Rokhsar D.S."/>
        </authorList>
    </citation>
    <scope>NUCLEOTIDE SEQUENCE [LARGE SCALE GENOMIC DNA]</scope>
    <source>
        <strain evidence="12">CH2 X CH6</strain>
    </source>
</reference>
<evidence type="ECO:0000256" key="7">
    <source>
        <dbReference type="ARBA" id="ARBA00023224"/>
    </source>
</evidence>
<feature type="transmembrane region" description="Helical" evidence="9">
    <location>
        <begin position="67"/>
        <end position="88"/>
    </location>
</feature>
<dbReference type="AlphaFoldDB" id="A7RXA7"/>
<dbReference type="Gene3D" id="1.20.1070.10">
    <property type="entry name" value="Rhodopsin 7-helix transmembrane proteins"/>
    <property type="match status" value="1"/>
</dbReference>
<feature type="transmembrane region" description="Helical" evidence="9">
    <location>
        <begin position="214"/>
        <end position="237"/>
    </location>
</feature>